<evidence type="ECO:0000256" key="2">
    <source>
        <dbReference type="PROSITE-ProRule" id="PRU01161"/>
    </source>
</evidence>
<dbReference type="InterPro" id="IPR016035">
    <property type="entry name" value="Acyl_Trfase/lysoPLipase"/>
</dbReference>
<evidence type="ECO:0000313" key="4">
    <source>
        <dbReference type="EMBL" id="WGW12952.1"/>
    </source>
</evidence>
<feature type="domain" description="PNPLA" evidence="3">
    <location>
        <begin position="6"/>
        <end position="218"/>
    </location>
</feature>
<dbReference type="RefSeq" id="WP_349639760.1">
    <property type="nucleotide sequence ID" value="NZ_CP090958.1"/>
</dbReference>
<feature type="active site" description="Nucleophile" evidence="2">
    <location>
        <position position="41"/>
    </location>
</feature>
<dbReference type="Gene3D" id="3.40.1090.10">
    <property type="entry name" value="Cytosolic phospholipase A2 catalytic domain"/>
    <property type="match status" value="2"/>
</dbReference>
<evidence type="ECO:0000256" key="1">
    <source>
        <dbReference type="ARBA" id="ARBA00023098"/>
    </source>
</evidence>
<dbReference type="PROSITE" id="PS51635">
    <property type="entry name" value="PNPLA"/>
    <property type="match status" value="1"/>
</dbReference>
<feature type="short sequence motif" description="DGA/G" evidence="2">
    <location>
        <begin position="205"/>
        <end position="207"/>
    </location>
</feature>
<name>A0ABY8QV99_9MICO</name>
<dbReference type="PANTHER" id="PTHR46394:SF1">
    <property type="entry name" value="PNPLA DOMAIN-CONTAINING PROTEIN"/>
    <property type="match status" value="1"/>
</dbReference>
<dbReference type="CDD" id="cd07207">
    <property type="entry name" value="Pat_ExoU_VipD_like"/>
    <property type="match status" value="1"/>
</dbReference>
<organism evidence="4 5">
    <name type="scientific">Saxibacter everestensis</name>
    <dbReference type="NCBI Taxonomy" id="2909229"/>
    <lineage>
        <taxon>Bacteria</taxon>
        <taxon>Bacillati</taxon>
        <taxon>Actinomycetota</taxon>
        <taxon>Actinomycetes</taxon>
        <taxon>Micrococcales</taxon>
        <taxon>Brevibacteriaceae</taxon>
        <taxon>Saxibacter</taxon>
    </lineage>
</organism>
<sequence length="329" mass="36288">MPVADLVLEGGGVKLPGLIGAIDALAEAPDPYSFNRIAGASAGAIVGALVSAGASVESMKATVLRQDFTKFQDLPPWSRFTPWLGKGLGLIFHKGMYRNDALHAFLTAALATHGVHTWSDLRQDDPDSSLPPERRYRLVVIVSDVSRGRMLRLPWDYRPQLGLDPDTQPVADAVCASAAIPFFFRPVKLPANPAVVGHRSVLCVDGGLLSNFPVGIFDRTDSAPARWPTFGIKLSGRETARTGWRSNRNTVEFAVSLLTTLINARDRIHIDNPEVAARTTFVDTSDFSSTDFDLSQQDKLLLFENGLRAGRKFLSTWDWQRWKDTYRPR</sequence>
<keyword evidence="2" id="KW-0378">Hydrolase</keyword>
<evidence type="ECO:0000313" key="5">
    <source>
        <dbReference type="Proteomes" id="UP001209083"/>
    </source>
</evidence>
<keyword evidence="5" id="KW-1185">Reference proteome</keyword>
<feature type="short sequence motif" description="GXSXG" evidence="2">
    <location>
        <begin position="39"/>
        <end position="43"/>
    </location>
</feature>
<accession>A0ABY8QV99</accession>
<keyword evidence="2" id="KW-0442">Lipid degradation</keyword>
<protein>
    <submittedName>
        <fullName evidence="4">Patatin-like phospholipase family protein</fullName>
    </submittedName>
</protein>
<dbReference type="SUPFAM" id="SSF52151">
    <property type="entry name" value="FabD/lysophospholipase-like"/>
    <property type="match status" value="1"/>
</dbReference>
<feature type="active site" description="Proton acceptor" evidence="2">
    <location>
        <position position="205"/>
    </location>
</feature>
<dbReference type="PANTHER" id="PTHR46394">
    <property type="entry name" value="ANNEXIN"/>
    <property type="match status" value="1"/>
</dbReference>
<dbReference type="InterPro" id="IPR052580">
    <property type="entry name" value="Lipid_Hydrolase"/>
</dbReference>
<evidence type="ECO:0000259" key="3">
    <source>
        <dbReference type="PROSITE" id="PS51635"/>
    </source>
</evidence>
<comment type="caution">
    <text evidence="2">Lacks conserved residue(s) required for the propagation of feature annotation.</text>
</comment>
<gene>
    <name evidence="4" type="ORF">LWF01_04045</name>
</gene>
<dbReference type="InterPro" id="IPR002641">
    <property type="entry name" value="PNPLA_dom"/>
</dbReference>
<dbReference type="Proteomes" id="UP001209083">
    <property type="component" value="Chromosome"/>
</dbReference>
<dbReference type="EMBL" id="CP090958">
    <property type="protein sequence ID" value="WGW12952.1"/>
    <property type="molecule type" value="Genomic_DNA"/>
</dbReference>
<proteinExistence type="predicted"/>
<dbReference type="Pfam" id="PF01734">
    <property type="entry name" value="Patatin"/>
    <property type="match status" value="1"/>
</dbReference>
<keyword evidence="1 2" id="KW-0443">Lipid metabolism</keyword>
<reference evidence="4 5" key="1">
    <citation type="submission" date="2023-05" db="EMBL/GenBank/DDBJ databases">
        <title>Lithophilousrod everest ZFBP1038 complete genpme.</title>
        <authorList>
            <person name="Tian M."/>
        </authorList>
    </citation>
    <scope>NUCLEOTIDE SEQUENCE [LARGE SCALE GENOMIC DNA]</scope>
    <source>
        <strain evidence="4 5">ZFBP1038</strain>
    </source>
</reference>